<name>A0A173TIA0_ANAHA</name>
<accession>A0A173TIA0</accession>
<dbReference type="SUPFAM" id="SSF47413">
    <property type="entry name" value="lambda repressor-like DNA-binding domains"/>
    <property type="match status" value="1"/>
</dbReference>
<dbReference type="Gene3D" id="1.10.260.40">
    <property type="entry name" value="lambda repressor-like DNA-binding domains"/>
    <property type="match status" value="1"/>
</dbReference>
<sequence>MISLFCLLIMSKTEIGKRIRNIRILNGLSQSELGEKLGLTADRIQKYENGARNPKVSMIFRIANALDVNAAALYDPTPCDDLSTMFFSLKWKKNME</sequence>
<dbReference type="EMBL" id="CYXY01000011">
    <property type="protein sequence ID" value="CUN01859.1"/>
    <property type="molecule type" value="Genomic_DNA"/>
</dbReference>
<dbReference type="PANTHER" id="PTHR46797:SF1">
    <property type="entry name" value="METHYLPHOSPHONATE SYNTHASE"/>
    <property type="match status" value="1"/>
</dbReference>
<evidence type="ECO:0000313" key="4">
    <source>
        <dbReference type="Proteomes" id="UP000095553"/>
    </source>
</evidence>
<dbReference type="Proteomes" id="UP000095553">
    <property type="component" value="Unassembled WGS sequence"/>
</dbReference>
<dbReference type="PROSITE" id="PS50943">
    <property type="entry name" value="HTH_CROC1"/>
    <property type="match status" value="1"/>
</dbReference>
<dbReference type="Pfam" id="PF01381">
    <property type="entry name" value="HTH_3"/>
    <property type="match status" value="1"/>
</dbReference>
<dbReference type="GO" id="GO:0003700">
    <property type="term" value="F:DNA-binding transcription factor activity"/>
    <property type="evidence" value="ECO:0007669"/>
    <property type="project" value="TreeGrafter"/>
</dbReference>
<dbReference type="PANTHER" id="PTHR46797">
    <property type="entry name" value="HTH-TYPE TRANSCRIPTIONAL REGULATOR"/>
    <property type="match status" value="1"/>
</dbReference>
<proteinExistence type="predicted"/>
<dbReference type="CDD" id="cd00093">
    <property type="entry name" value="HTH_XRE"/>
    <property type="match status" value="1"/>
</dbReference>
<evidence type="ECO:0000313" key="3">
    <source>
        <dbReference type="EMBL" id="CUN01859.1"/>
    </source>
</evidence>
<dbReference type="SMART" id="SM00530">
    <property type="entry name" value="HTH_XRE"/>
    <property type="match status" value="1"/>
</dbReference>
<dbReference type="InterPro" id="IPR050807">
    <property type="entry name" value="TransReg_Diox_bact_type"/>
</dbReference>
<keyword evidence="1" id="KW-0238">DNA-binding</keyword>
<dbReference type="InterPro" id="IPR001387">
    <property type="entry name" value="Cro/C1-type_HTH"/>
</dbReference>
<dbReference type="GO" id="GO:0003677">
    <property type="term" value="F:DNA binding"/>
    <property type="evidence" value="ECO:0007669"/>
    <property type="project" value="UniProtKB-KW"/>
</dbReference>
<gene>
    <name evidence="3" type="primary">hipB</name>
    <name evidence="3" type="ORF">ERS852571_02013</name>
</gene>
<evidence type="ECO:0000259" key="2">
    <source>
        <dbReference type="PROSITE" id="PS50943"/>
    </source>
</evidence>
<dbReference type="GO" id="GO:0005829">
    <property type="term" value="C:cytosol"/>
    <property type="evidence" value="ECO:0007669"/>
    <property type="project" value="TreeGrafter"/>
</dbReference>
<dbReference type="AlphaFoldDB" id="A0A173TIA0"/>
<dbReference type="InterPro" id="IPR010982">
    <property type="entry name" value="Lambda_DNA-bd_dom_sf"/>
</dbReference>
<reference evidence="3 4" key="1">
    <citation type="submission" date="2015-09" db="EMBL/GenBank/DDBJ databases">
        <authorList>
            <consortium name="Pathogen Informatics"/>
        </authorList>
    </citation>
    <scope>NUCLEOTIDE SEQUENCE [LARGE SCALE GENOMIC DNA]</scope>
    <source>
        <strain evidence="3 4">2789STDY5834959</strain>
    </source>
</reference>
<protein>
    <submittedName>
        <fullName evidence="3">Antitoxin HipB</fullName>
    </submittedName>
</protein>
<evidence type="ECO:0000256" key="1">
    <source>
        <dbReference type="ARBA" id="ARBA00023125"/>
    </source>
</evidence>
<feature type="domain" description="HTH cro/C1-type" evidence="2">
    <location>
        <begin position="19"/>
        <end position="73"/>
    </location>
</feature>
<organism evidence="3 4">
    <name type="scientific">Anaerostipes hadrus</name>
    <dbReference type="NCBI Taxonomy" id="649756"/>
    <lineage>
        <taxon>Bacteria</taxon>
        <taxon>Bacillati</taxon>
        <taxon>Bacillota</taxon>
        <taxon>Clostridia</taxon>
        <taxon>Lachnospirales</taxon>
        <taxon>Lachnospiraceae</taxon>
        <taxon>Anaerostipes</taxon>
    </lineage>
</organism>